<evidence type="ECO:0000256" key="3">
    <source>
        <dbReference type="ARBA" id="ARBA00022679"/>
    </source>
</evidence>
<reference evidence="7 8" key="1">
    <citation type="submission" date="2019-12" db="EMBL/GenBank/DDBJ databases">
        <title>Comparative genomics gives insights into the taxonomy of the Azoarcus-Aromatoleum group and reveals separate origins of nif in the plant-associated Azoarcus and non-plant-associated Aromatoleum sub-groups.</title>
        <authorList>
            <person name="Lafos M."/>
            <person name="Maluk M."/>
            <person name="Batista M."/>
            <person name="Junghare M."/>
            <person name="Carmona M."/>
            <person name="Faoro H."/>
            <person name="Cruz L.M."/>
            <person name="Battistoni F."/>
            <person name="De Souza E."/>
            <person name="Pedrosa F."/>
            <person name="Chen W.-M."/>
            <person name="Poole P.S."/>
            <person name="Dixon R.A."/>
            <person name="James E.K."/>
        </authorList>
    </citation>
    <scope>NUCLEOTIDE SEQUENCE [LARGE SCALE GENOMIC DNA]</scope>
    <source>
        <strain evidence="7 8">PbN1</strain>
    </source>
</reference>
<dbReference type="PANTHER" id="PTHR44835:SF1">
    <property type="entry name" value="PROTEIN O-GLCNAC TRANSFERASE"/>
    <property type="match status" value="1"/>
</dbReference>
<keyword evidence="2" id="KW-0328">Glycosyltransferase</keyword>
<dbReference type="InterPro" id="IPR051939">
    <property type="entry name" value="Glycosyltr_41/O-GlcNAc_trsf"/>
</dbReference>
<evidence type="ECO:0000256" key="4">
    <source>
        <dbReference type="ARBA" id="ARBA00022737"/>
    </source>
</evidence>
<dbReference type="Gene3D" id="3.40.50.2000">
    <property type="entry name" value="Glycogen Phosphorylase B"/>
    <property type="match status" value="1"/>
</dbReference>
<dbReference type="Gene3D" id="3.40.50.11380">
    <property type="match status" value="1"/>
</dbReference>
<keyword evidence="4" id="KW-0677">Repeat</keyword>
<feature type="domain" description="O-GlcNAc transferase C-terminal" evidence="6">
    <location>
        <begin position="210"/>
        <end position="364"/>
    </location>
</feature>
<accession>A0ABX1NSC5</accession>
<protein>
    <recommendedName>
        <fullName evidence="6">O-GlcNAc transferase C-terminal domain-containing protein</fullName>
    </recommendedName>
</protein>
<evidence type="ECO:0000256" key="5">
    <source>
        <dbReference type="ARBA" id="ARBA00022803"/>
    </source>
</evidence>
<keyword evidence="5" id="KW-0802">TPR repeat</keyword>
<evidence type="ECO:0000313" key="7">
    <source>
        <dbReference type="EMBL" id="NMG14908.1"/>
    </source>
</evidence>
<dbReference type="InterPro" id="IPR029489">
    <property type="entry name" value="OGT/SEC/SPY_C"/>
</dbReference>
<dbReference type="RefSeq" id="WP_169201659.1">
    <property type="nucleotide sequence ID" value="NZ_CP059467.1"/>
</dbReference>
<keyword evidence="8" id="KW-1185">Reference proteome</keyword>
<dbReference type="Proteomes" id="UP000633943">
    <property type="component" value="Unassembled WGS sequence"/>
</dbReference>
<comment type="caution">
    <text evidence="7">The sequence shown here is derived from an EMBL/GenBank/DDBJ whole genome shotgun (WGS) entry which is preliminary data.</text>
</comment>
<evidence type="ECO:0000256" key="1">
    <source>
        <dbReference type="ARBA" id="ARBA00004922"/>
    </source>
</evidence>
<sequence>MLLRLVKNLFARPATSAHSSKPISTQEQAQTLFHRGDFRSAILAYRSYLEEFPHDVLALNDLGCCLANTGDDAGAAAVFDQAFSLDDAYLPVVVNHAKAIADRQMSGEALPYLRQAKVYDADFYASDAVLGAIALAMGNAELACQRAKRAWLASFDNLRLANCYLLNCAYHDIDEAQLAAEHRFWAETLAPRAQADDAETCDASLTALPERSSKIRIGYWSPDFRNHSVRYFFRPLLENHDRDRFEIVLYHDIPKSDEYTARIREKADHFIDVSDLPDARFVALIRSHQLDVLIELAGHTSNNRVNLLQECLATVQLSGLGYPPTTGLGTIDGKFLDIHLADADSARYYAEMPLVLPNSFWCFDPMEEAPIEPVPAAVRNGYPTFACIGNIAKIGDRTLACWAEILHRVPDARLLLRSISFNDPAALDAMRERVGNAGIALERVDFRGPAGGADFFASYNDVDIVLDTYPFNGGTTSCFATYMGVPIVSLAGKSLISRMGRSILNNLDLADWVVDDAAAYVERAVAGAADVSFLARFRVEARERFSRTALGNGKLFAEQLEHSCTELLQAKRDGVPCHEDAVAPLPAQELVRRAYGVLRFGQYEAAQRIVDYCLRAYPACGTAHILNTQRLTADGKYDEAAAYLLERVEGFDAGDRFAVWVNIARFQLLLGRDEECRKVVALAATAVGEDASDRAQLRMLETCLKVRAGNRAVAGARQPSVAAMRIMVLIVVDDPAAFERKRDDIASRCELPAGVGLDFLRCSEQHKTRVYSAVLREPSADIVVIVHKNIDIHSASFFRDVVSTLAHCDLLGIAGARSWDRLDWRHSPADNKAASFMVPSGEKEGCFEMQQMGLERSAAVHGLSVLDGSVLALNRARLAGIAGLGEFDPLLEDGAALMEEDLSHRAHLAGLRLAVHQSLGVVMDWRLALRNQHLGEVRWQLTQHYGFDPLTLRDEDRTIISVPVGSPDEGVAVQQLFFEDSV</sequence>
<dbReference type="SUPFAM" id="SSF48452">
    <property type="entry name" value="TPR-like"/>
    <property type="match status" value="2"/>
</dbReference>
<feature type="domain" description="O-GlcNAc transferase C-terminal" evidence="6">
    <location>
        <begin position="390"/>
        <end position="559"/>
    </location>
</feature>
<proteinExistence type="predicted"/>
<gene>
    <name evidence="7" type="ORF">GPA24_04980</name>
</gene>
<evidence type="ECO:0000259" key="6">
    <source>
        <dbReference type="Pfam" id="PF13844"/>
    </source>
</evidence>
<dbReference type="Gene3D" id="3.90.550.10">
    <property type="entry name" value="Spore Coat Polysaccharide Biosynthesis Protein SpsA, Chain A"/>
    <property type="match status" value="1"/>
</dbReference>
<dbReference type="Gene3D" id="1.25.40.10">
    <property type="entry name" value="Tetratricopeptide repeat domain"/>
    <property type="match status" value="1"/>
</dbReference>
<keyword evidence="3" id="KW-0808">Transferase</keyword>
<comment type="pathway">
    <text evidence="1">Protein modification; protein glycosylation.</text>
</comment>
<organism evidence="7 8">
    <name type="scientific">Aromatoleum bremense</name>
    <dbReference type="NCBI Taxonomy" id="76115"/>
    <lineage>
        <taxon>Bacteria</taxon>
        <taxon>Pseudomonadati</taxon>
        <taxon>Pseudomonadota</taxon>
        <taxon>Betaproteobacteria</taxon>
        <taxon>Rhodocyclales</taxon>
        <taxon>Rhodocyclaceae</taxon>
        <taxon>Aromatoleum</taxon>
    </lineage>
</organism>
<name>A0ABX1NSC5_9RHOO</name>
<dbReference type="EMBL" id="WTVP01000009">
    <property type="protein sequence ID" value="NMG14908.1"/>
    <property type="molecule type" value="Genomic_DNA"/>
</dbReference>
<dbReference type="InterPro" id="IPR029044">
    <property type="entry name" value="Nucleotide-diphossugar_trans"/>
</dbReference>
<dbReference type="Pfam" id="PF13844">
    <property type="entry name" value="Glyco_transf_41"/>
    <property type="match status" value="2"/>
</dbReference>
<dbReference type="PANTHER" id="PTHR44835">
    <property type="entry name" value="UDP-N-ACETYLGLUCOSAMINE--PEPTIDE N-ACETYLGLUCOSAMINYLTRANSFERASE SPINDLY-RELATED"/>
    <property type="match status" value="1"/>
</dbReference>
<dbReference type="InterPro" id="IPR011990">
    <property type="entry name" value="TPR-like_helical_dom_sf"/>
</dbReference>
<evidence type="ECO:0000313" key="8">
    <source>
        <dbReference type="Proteomes" id="UP000633943"/>
    </source>
</evidence>
<evidence type="ECO:0000256" key="2">
    <source>
        <dbReference type="ARBA" id="ARBA00022676"/>
    </source>
</evidence>